<gene>
    <name evidence="1" type="ORF">AAW31_13600</name>
    <name evidence="2" type="ORF">BCL69_100475</name>
</gene>
<dbReference type="EMBL" id="CP011451">
    <property type="protein sequence ID" value="AKH38600.1"/>
    <property type="molecule type" value="Genomic_DNA"/>
</dbReference>
<dbReference type="OrthoDB" id="1836949at2"/>
<dbReference type="EMBL" id="VNHT01000004">
    <property type="protein sequence ID" value="TYP93074.1"/>
    <property type="molecule type" value="Genomic_DNA"/>
</dbReference>
<proteinExistence type="predicted"/>
<dbReference type="InterPro" id="IPR009078">
    <property type="entry name" value="Ferritin-like_SF"/>
</dbReference>
<evidence type="ECO:0000313" key="1">
    <source>
        <dbReference type="EMBL" id="AKH38600.1"/>
    </source>
</evidence>
<organism evidence="1 3">
    <name type="scientific">Nitrosomonas communis</name>
    <dbReference type="NCBI Taxonomy" id="44574"/>
    <lineage>
        <taxon>Bacteria</taxon>
        <taxon>Pseudomonadati</taxon>
        <taxon>Pseudomonadota</taxon>
        <taxon>Betaproteobacteria</taxon>
        <taxon>Nitrosomonadales</taxon>
        <taxon>Nitrosomonadaceae</taxon>
        <taxon>Nitrosomonas</taxon>
    </lineage>
</organism>
<accession>A0A0F7KDH9</accession>
<sequence length="401" mass="46643">MALNLFEDKGCPLDRQRFTWKELVQPPISKLDDDAFTRVRVILMNGMEMEAIRFSHGCARMNREWQLPLAQLRIVEQHQATMINGLLGADHSTLETTIAYEQVAIEVTAAVAQNEPDEYLAQVYRFGMLEDFDHLYRYSAMLDRLEGKDANNILQCYTDIVPGRPTIVEHRAPQDNLREHYDRLRAAPITKLHALTIMSSEQQTQNFYLNVAPMYADPVVRQLYTEIASIEEQHVTQYESIIDPRETWLEKWLLHEANEVYNYYSCVQQETNPRIKAIWERCLDYELGHLQVAIEMFKQYERRDPAEVLPGDLPEPIKFESQREFVRRILNQEVDLRARGTQFVNKSQEGVESQQYRQHLNASGSPTNTVAAGYEWFAGTELARDGEATREKYVRGQKIAH</sequence>
<evidence type="ECO:0000313" key="3">
    <source>
        <dbReference type="Proteomes" id="UP000034156"/>
    </source>
</evidence>
<reference evidence="2 4" key="3">
    <citation type="submission" date="2019-07" db="EMBL/GenBank/DDBJ databases">
        <title>Active sludge and wastewater microbial communities from Klosterneuburg, Austria.</title>
        <authorList>
            <person name="Wagner M."/>
        </authorList>
    </citation>
    <scope>NUCLEOTIDE SEQUENCE [LARGE SCALE GENOMIC DNA]</scope>
    <source>
        <strain evidence="2 4">Nm2</strain>
    </source>
</reference>
<reference evidence="1 3" key="2">
    <citation type="journal article" date="2016" name="Genome Announc.">
        <title>Genome Sequence of Nitrosomonas communis Strain Nm2, a Mesophilic Ammonia-Oxidizing Bacterium Isolated from Mediterranean Soil.</title>
        <authorList>
            <person name="Kozlowski J.A."/>
            <person name="Kits K.D."/>
            <person name="Stein L.Y."/>
        </authorList>
    </citation>
    <scope>NUCLEOTIDE SEQUENCE [LARGE SCALE GENOMIC DNA]</scope>
    <source>
        <strain evidence="1 3">Nm2</strain>
    </source>
</reference>
<dbReference type="PATRIC" id="fig|44574.3.peg.3306"/>
<dbReference type="Proteomes" id="UP000324176">
    <property type="component" value="Unassembled WGS sequence"/>
</dbReference>
<protein>
    <recommendedName>
        <fullName evidence="5">Ferritin-like domain-containing protein</fullName>
    </recommendedName>
</protein>
<dbReference type="KEGG" id="nco:AAW31_13600"/>
<dbReference type="AlphaFoldDB" id="A0A0F7KDH9"/>
<dbReference type="SUPFAM" id="SSF47240">
    <property type="entry name" value="Ferritin-like"/>
    <property type="match status" value="2"/>
</dbReference>
<evidence type="ECO:0000313" key="2">
    <source>
        <dbReference type="EMBL" id="TYP93074.1"/>
    </source>
</evidence>
<evidence type="ECO:0000313" key="4">
    <source>
        <dbReference type="Proteomes" id="UP000324176"/>
    </source>
</evidence>
<dbReference type="Proteomes" id="UP000034156">
    <property type="component" value="Chromosome"/>
</dbReference>
<reference evidence="3" key="1">
    <citation type="submission" date="2015-05" db="EMBL/GenBank/DDBJ databases">
        <title>Draft genome of Nitrosomonas communis strain Nm2.</title>
        <authorList>
            <person name="Kozlowski J.A."/>
            <person name="Kits K.D."/>
            <person name="Stein L.Y."/>
        </authorList>
    </citation>
    <scope>NUCLEOTIDE SEQUENCE [LARGE SCALE GENOMIC DNA]</scope>
    <source>
        <strain evidence="3">Nm2</strain>
    </source>
</reference>
<name>A0A0F7KDH9_9PROT</name>
<keyword evidence="3" id="KW-1185">Reference proteome</keyword>
<evidence type="ECO:0008006" key="5">
    <source>
        <dbReference type="Google" id="ProtNLM"/>
    </source>
</evidence>
<dbReference type="RefSeq" id="WP_046850638.1">
    <property type="nucleotide sequence ID" value="NZ_CP011451.1"/>
</dbReference>